<dbReference type="HOGENOM" id="CLU_1372571_0_0_1"/>
<gene>
    <name evidence="1" type="ORF">NBO_460g0003</name>
</gene>
<dbReference type="VEuPathDB" id="MicrosporidiaDB:NBO_460g0003"/>
<protein>
    <submittedName>
        <fullName evidence="1">Uncharacterized protein</fullName>
    </submittedName>
</protein>
<keyword evidence="2" id="KW-1185">Reference proteome</keyword>
<sequence length="199" mass="23265">MFIKFTVITHYLIDFSWSNIFPFLLTVNIFNPTNSKVKVSINHIKTENLVQTDLINKEIINYCYKVEGKIHKSNNFFVDKSFYNGQSCDLMPLTGSYENKLKREILGIEDQLIEDFQDGELEINSPVTTFLDFSDFLNKQDHFTFNSKGLHSIQFYPKSTGLHSITLENEQQTFIIPFNINFIKTEIVPVHLYNIVEFN</sequence>
<reference evidence="1 2" key="1">
    <citation type="journal article" date="2013" name="BMC Genomics">
        <title>Comparative genomics of parasitic silkworm microsporidia reveal an association between genome expansion and host adaptation.</title>
        <authorList>
            <person name="Pan G."/>
            <person name="Xu J."/>
            <person name="Li T."/>
            <person name="Xia Q."/>
            <person name="Liu S.L."/>
            <person name="Zhang G."/>
            <person name="Li S."/>
            <person name="Li C."/>
            <person name="Liu H."/>
            <person name="Yang L."/>
            <person name="Liu T."/>
            <person name="Zhang X."/>
            <person name="Wu Z."/>
            <person name="Fan W."/>
            <person name="Dang X."/>
            <person name="Xiang H."/>
            <person name="Tao M."/>
            <person name="Li Y."/>
            <person name="Hu J."/>
            <person name="Li Z."/>
            <person name="Lin L."/>
            <person name="Luo J."/>
            <person name="Geng L."/>
            <person name="Wang L."/>
            <person name="Long M."/>
            <person name="Wan Y."/>
            <person name="He N."/>
            <person name="Zhang Z."/>
            <person name="Lu C."/>
            <person name="Keeling P.J."/>
            <person name="Wang J."/>
            <person name="Xiang Z."/>
            <person name="Zhou Z."/>
        </authorList>
    </citation>
    <scope>NUCLEOTIDE SEQUENCE [LARGE SCALE GENOMIC DNA]</scope>
    <source>
        <strain evidence="2">CQ1 / CVCC 102059</strain>
    </source>
</reference>
<evidence type="ECO:0000313" key="1">
    <source>
        <dbReference type="EMBL" id="EOB12345.1"/>
    </source>
</evidence>
<name>R0ME44_NOSB1</name>
<dbReference type="AlphaFoldDB" id="R0ME44"/>
<proteinExistence type="predicted"/>
<dbReference type="Proteomes" id="UP000016927">
    <property type="component" value="Unassembled WGS sequence"/>
</dbReference>
<accession>R0ME44</accession>
<dbReference type="EMBL" id="KB909368">
    <property type="protein sequence ID" value="EOB12345.1"/>
    <property type="molecule type" value="Genomic_DNA"/>
</dbReference>
<evidence type="ECO:0000313" key="2">
    <source>
        <dbReference type="Proteomes" id="UP000016927"/>
    </source>
</evidence>
<organism evidence="1 2">
    <name type="scientific">Nosema bombycis (strain CQ1 / CVCC 102059)</name>
    <name type="common">Microsporidian parasite</name>
    <name type="synonym">Pebrine of silkworm</name>
    <dbReference type="NCBI Taxonomy" id="578461"/>
    <lineage>
        <taxon>Eukaryota</taxon>
        <taxon>Fungi</taxon>
        <taxon>Fungi incertae sedis</taxon>
        <taxon>Microsporidia</taxon>
        <taxon>Nosematidae</taxon>
        <taxon>Nosema</taxon>
    </lineage>
</organism>